<keyword evidence="3" id="KW-0732">Signal</keyword>
<feature type="compositionally biased region" description="Low complexity" evidence="2">
    <location>
        <begin position="2796"/>
        <end position="2807"/>
    </location>
</feature>
<keyword evidence="1" id="KW-0677">Repeat</keyword>
<dbReference type="Gene3D" id="2.180.10.10">
    <property type="entry name" value="RHS repeat-associated core"/>
    <property type="match status" value="4"/>
</dbReference>
<protein>
    <recommendedName>
        <fullName evidence="8">Laminin G domain-containing protein</fullName>
    </recommendedName>
</protein>
<sequence length="3654" mass="377571">MSSLVFLLLVLTSATQSATAAQLTPGRSPFSIGAGALASLWRHAKQWVDETSASLPAQGHGSGSAAHSTKADVGAGRSPGTGAGQQPLAGSTTAHTVGGKSSTITKGFNVKTSKRLPGKSSAYATWWQNADGTQTEQVSQTVVNYKDSSGSWQPIDTTLTKGSDGRWQVAAAGYGLALAAGVASSNAATSAFDPGSGAFSTPFASTTLTHASAENADTTASDAGSSTGTLATLTVASGESIAWSLQGAASVAASEAGSTVTYPSILPDTDLSLSSESSGVKESLVLSSASAPNSWTFPLTLTGLSLNQASDGTWQLLDASGAVAATLASPFALDSSNTAAGESQGVTYSLATVDGVEQLTMTLSSSWLEDPTRVFPVTVDPTITVSTAGSGLSTYVDNADPSADNANKGVLNVGYDGSGENHAYINFPSSVITSDLQNTGYHITSAQFAAYMASGSTSSSYPFDVYSVGTAWTPSTLNANVESKSMTWYQDLGTYAGSTSSAATCSGLSNGFWLYTPLSASDMDTFALNELAWYGVMIKADSETNGSYFRVFGSASNASCSPYISLTYTPDVVPTVSTMSPASGYVQTSLTPELTASGTDPDSWPNSSVQYEFQVFNSANGTTLANSGPPIAKSSLLSNGSWAIPKGTLKWGNSYWWTVCVWDGFKCGAETANTFQTSTPGPVLTQNLSQSTSGHGFDVATGNYTTSATDADIAGIGPSLNVVRDYNSLDTRKSGAFGAQWSSLVDATATQELDSAGNLIGVAVTYPDGSVVVFGYNSSDGSYSPPEGRFATLLEIRSSGSLVGYTLTDKSGTTYTFGAVVTAAVAGSSSGTYTTAGVFGISQVADVGKHTLTFMWGVTGGVSGSHVLSETSQTSGRSLYFTWATPSGAEYPHVSVVTTSLADSSDSSSYQYWSYAYQGDHLWKVYAPDPTTPSALPTSSSAYTKYSYTVGSDFQQAVLGTSPYQYWPMDDATGYSSSLSLVGANIGDGRAYYTGMSGDVNAPTGPFVTTEKSSATGALFDGTTSFMTLPTGMVLNTTYVSVGMWFKTSYSGPLFTEQNMNIAETPTNATMSLYVGTDGYLRGGWYTGVNGSAGQIEDTKAKVNDGAWHYVVLSGAGSTQTMYVDGKSVGSLNGTVNNLGQTYEYVGGGYSSGQWPGQAAAGNWHFKGSISDVAVYKSALSSTEVASLNSVGNTPIDWLTEIDRPRAVSQNTSEKPAATVTYNSLDGRVESVTDGNGGTWTLSDPTAEGSGQVFRETVMGDRPAFYYRLGDAADSKYASDEVNADAWANAGLAAQYSGVTLGTTQSAFADSYAGTFDGSSSYMTLPSGLAASAPVSIGLWFNAKSGMSGPLFTTQDTGLTGTPSHATNDLYVGTNGLLYGSFSMGTQTAIASKDKVDDGQWHYVVLTASGSSESLYLDGALQGTVSGTYTYAGQGVDLIGAGYSSGDWQNQGAKGSDWYFNGSISDAAFFYSQLSQVQVTQLWQGYHNSLGSEVPLELFTVTDPADSYSGTSHTETYEFDPAHSMREIKHIDGLGGVTTYSYDTNGFQDVVTDPNGDQTITGHDVRGNVVSTTTCQYQAENKCSTSYKTYYPDDTTASFTASTLDPRDDQVLTSSDGRSESAGDATYRTTYTYDAYGNLKTTTGPATTQFPAGTGVTNVYTTATSDPACDPSSATLGAKSSTQYAPVDLLSSSTTTGGAVTTYAYYPDGDTCMVQNADHLRTYFVYDGLGRVVKKVVEGGDTILANMVGYTGAQTTTYAYDGDGRVIQATAPAVSDQVNQNVVHTAVTTQTYDADGNLTCTSVADATGGDTARKITYTYNNDDQKQTYTSANGYASTNGSCSDTTAPSGHTASYTYDLFGNVETQTDELTGTATRTTETLYDAANLLRVTELLNTNPSDGTYSSGSVLTADTKTYDAAGRLETDEQAPTTQGKPGYYTCYYYYDNNLLYQQIKTDSSCPASAMTTSQGDITNTQVISTEFYDGAGNVVTKVTNNGRTETDDVYNPDGTLATSTLDPNSQVNSTTTVDPTGVDRTTAYTYNADGYVTETVGQTDANNVLAVVSDVKESYDGLGNVMTKTVVDGTHSYETIYTLDQRGLPTQIQDPDGNVTTTVYDAAGHLVQTTSPNVPVTLWCQTATTYAVCNSGNVGTAVTENVPAVTTVGYDTFGDEVESENADGQTTTATYDAEGNKTSVTLPSYTTPAPTSATLTATTTYQYDADGELIAQTDPVAVASSNTKGEQTTYTYTMLGQVARKTSTDLGNATATPATTSYTYDADGDTTQTVTAISASQSLTTAAAYDYLSRPTSSSTIETHPTDGTTTSTYTTTDVYGAGGWLATSTTNDDDTTTYGYDNAGDKTSVTDNLKHTTTYGYDGAGRLTTTTLPDTSSTQVAYDEAGNKTSTATYAPGGTTQLSGTTMSYDGDGLLRTSETQTPDQTSYNASNTETTTYSYDATGLLTSEVAPLTGSSTVTVSYGYDPAGNKTSYADGNTTSTSDTTHTTYWTYNPWDLPETKVVPATSSNSTLASRSTTTTYDADGRATLVSEPVATATSTPITVASSYDGYGDLTSQTSAGAEGTNTTRTFGYDLTGQLTSAGTQNSSGGQLTSESYTYDDRGNLTNATGAAGTSSFTYNGDGQMTSRTDASGTTGYTYNPAAADQLTAITDAATGTSLGYSYNSLGQTSKITYGSGDTRSFGYNTAHELISDTLATSSGSTVQALGYSWDTDGNLLTKTDSSGTSNTYTYDASGRLSTWSNGATSTTYSYDADSNRTEIATKTTSSGTTTSDEKLTYDQRDELTGTTDSVTTASSSYTYTPRGTTSQVSTVTATGATGTTSYADDAFGQQTNAGTAGYTYDAVGRLTSQSVGSTTTSLQYSGATNNVAADGTNTYSRDPNGSLIGTADTTAGTSGLLWTDLHTDVVGEFTATGTTLNGTETYDPLGNVTSDTGTAKTLTVGYQSEYTDSSTGAVNMAARWYNPKSGQFTSTDTVENSATPNTANANPFAYADGSPLDATDPSGHCPVDKCGADVPKAGNYTAAQYADPTSAAYTHSAQEVAASRVISYYAASLEDHCGDRYGCFRSGMRALATVKVSANGTLTARPDVASLLTAAIQAQTPSSEPNDGAASSHEKCGWTSIGGCFHNAEVWVDNHPVIKDVMSVGIGLAVAGACEVGSLGIGTIGCAALGGAATAGFDYAIAGDATGTGTVTGLFASMAVGAAAGAAAAATGGTVSAAVTGLLGEGTAATVVAGTAAGTASGFAGGSFASAGGYLTSCGSNCSAGGMLHAALSGGMSGALTGGALGAAASAVGAAGADVPGCVAHSFIGTTGVLMADGTIEPIDHIKVGDEITDSAPGKTDTQTHKVKAVIVTHTDHDFVDVTIKPLAASRKTKLAKTAATVTAATLLALGANSATTGSATTQAVATRPTTATAATDTLTTTFHHPFYDVTQGAFVQAQYLKTGDELQTPTGTAEIANIHLYHANTTTYDLTIGELHTYYVLAGSTPVLVHNCGTSVDVQTPSGVVQTDVSTSGDLQAYADFLRPNYTKSEGPVFAAKYTSPSGRSYFGYSGHDLVPEEGGAVDSLAQEFTPPDGRYHVGCAETMCLILAENAEGAAGIEGGSFEVVKVRGLNSGPGSVHGDPAGPCPLVCQPRLNNQGITY</sequence>
<dbReference type="Pfam" id="PF13385">
    <property type="entry name" value="Laminin_G_3"/>
    <property type="match status" value="2"/>
</dbReference>
<dbReference type="SUPFAM" id="SSF49899">
    <property type="entry name" value="Concanavalin A-like lectins/glucanases"/>
    <property type="match status" value="2"/>
</dbReference>
<feature type="compositionally biased region" description="Low complexity" evidence="2">
    <location>
        <begin position="2773"/>
        <end position="2782"/>
    </location>
</feature>
<dbReference type="RefSeq" id="WP_212520837.1">
    <property type="nucleotide sequence ID" value="NZ_JAGSOH010000096.1"/>
</dbReference>
<dbReference type="EMBL" id="JAGSOH010000096">
    <property type="protein sequence ID" value="MBR7829703.1"/>
    <property type="molecule type" value="Genomic_DNA"/>
</dbReference>
<evidence type="ECO:0000313" key="7">
    <source>
        <dbReference type="Proteomes" id="UP000676325"/>
    </source>
</evidence>
<accession>A0A941EFC9</accession>
<reference evidence="6" key="1">
    <citation type="submission" date="2021-04" db="EMBL/GenBank/DDBJ databases">
        <title>Genome based classification of Actinospica acidithermotolerans sp. nov., an actinobacterium isolated from an Indonesian hot spring.</title>
        <authorList>
            <person name="Kusuma A.B."/>
            <person name="Putra K.E."/>
            <person name="Nafisah S."/>
            <person name="Loh J."/>
            <person name="Nouioui I."/>
            <person name="Goodfellow M."/>
        </authorList>
    </citation>
    <scope>NUCLEOTIDE SEQUENCE</scope>
    <source>
        <strain evidence="6">MGRD01-02</strain>
    </source>
</reference>
<dbReference type="NCBIfam" id="TIGR03696">
    <property type="entry name" value="Rhs_assc_core"/>
    <property type="match status" value="1"/>
</dbReference>
<dbReference type="Pfam" id="PF07591">
    <property type="entry name" value="PT-HINT"/>
    <property type="match status" value="1"/>
</dbReference>
<dbReference type="InterPro" id="IPR022385">
    <property type="entry name" value="Rhs_assc_core"/>
</dbReference>
<feature type="chain" id="PRO_5037083299" description="Laminin G domain-containing protein" evidence="3">
    <location>
        <begin position="21"/>
        <end position="3654"/>
    </location>
</feature>
<dbReference type="InterPro" id="IPR006530">
    <property type="entry name" value="YD"/>
</dbReference>
<dbReference type="CDD" id="cd00110">
    <property type="entry name" value="LamG"/>
    <property type="match status" value="1"/>
</dbReference>
<keyword evidence="7" id="KW-1185">Reference proteome</keyword>
<feature type="region of interest" description="Disordered" evidence="2">
    <location>
        <begin position="54"/>
        <end position="111"/>
    </location>
</feature>
<dbReference type="PROSITE" id="PS50818">
    <property type="entry name" value="INTEIN_C_TER"/>
    <property type="match status" value="1"/>
</dbReference>
<dbReference type="PANTHER" id="PTHR32305:SF15">
    <property type="entry name" value="PROTEIN RHSA-RELATED"/>
    <property type="match status" value="1"/>
</dbReference>
<dbReference type="InterPro" id="IPR050708">
    <property type="entry name" value="T6SS_VgrG/RHS"/>
</dbReference>
<dbReference type="InterPro" id="IPR045351">
    <property type="entry name" value="DUF6531"/>
</dbReference>
<comment type="caution">
    <text evidence="6">The sequence shown here is derived from an EMBL/GenBank/DDBJ whole genome shotgun (WGS) entry which is preliminary data.</text>
</comment>
<evidence type="ECO:0008006" key="8">
    <source>
        <dbReference type="Google" id="ProtNLM"/>
    </source>
</evidence>
<dbReference type="Pfam" id="PF20148">
    <property type="entry name" value="DUF6531"/>
    <property type="match status" value="1"/>
</dbReference>
<dbReference type="Gene3D" id="2.170.16.10">
    <property type="entry name" value="Hedgehog/Intein (Hint) domain"/>
    <property type="match status" value="1"/>
</dbReference>
<feature type="region of interest" description="Disordered" evidence="2">
    <location>
        <begin position="2773"/>
        <end position="2807"/>
    </location>
</feature>
<dbReference type="Gene3D" id="2.60.120.200">
    <property type="match status" value="2"/>
</dbReference>
<evidence type="ECO:0000313" key="6">
    <source>
        <dbReference type="EMBL" id="MBR7829703.1"/>
    </source>
</evidence>
<dbReference type="InterPro" id="IPR036844">
    <property type="entry name" value="Hint_dom_sf"/>
</dbReference>
<dbReference type="InterPro" id="IPR013320">
    <property type="entry name" value="ConA-like_dom_sf"/>
</dbReference>
<evidence type="ECO:0000256" key="1">
    <source>
        <dbReference type="ARBA" id="ARBA00022737"/>
    </source>
</evidence>
<dbReference type="Proteomes" id="UP000676325">
    <property type="component" value="Unassembled WGS sequence"/>
</dbReference>
<feature type="compositionally biased region" description="Polar residues" evidence="2">
    <location>
        <begin position="88"/>
        <end position="106"/>
    </location>
</feature>
<organism evidence="6 7">
    <name type="scientific">Actinospica acidithermotolerans</name>
    <dbReference type="NCBI Taxonomy" id="2828514"/>
    <lineage>
        <taxon>Bacteria</taxon>
        <taxon>Bacillati</taxon>
        <taxon>Actinomycetota</taxon>
        <taxon>Actinomycetes</taxon>
        <taxon>Catenulisporales</taxon>
        <taxon>Actinospicaceae</taxon>
        <taxon>Actinospica</taxon>
    </lineage>
</organism>
<evidence type="ECO:0000259" key="5">
    <source>
        <dbReference type="Pfam" id="PF25023"/>
    </source>
</evidence>
<dbReference type="InterPro" id="IPR031325">
    <property type="entry name" value="RHS_repeat"/>
</dbReference>
<feature type="domain" description="DUF6531" evidence="4">
    <location>
        <begin position="697"/>
        <end position="774"/>
    </location>
</feature>
<evidence type="ECO:0000259" key="4">
    <source>
        <dbReference type="Pfam" id="PF20148"/>
    </source>
</evidence>
<dbReference type="PANTHER" id="PTHR32305">
    <property type="match status" value="1"/>
</dbReference>
<dbReference type="InterPro" id="IPR056823">
    <property type="entry name" value="TEN-like_YD-shell"/>
</dbReference>
<dbReference type="Pfam" id="PF05593">
    <property type="entry name" value="RHS_repeat"/>
    <property type="match status" value="3"/>
</dbReference>
<proteinExistence type="predicted"/>
<feature type="compositionally biased region" description="Basic and acidic residues" evidence="2">
    <location>
        <begin position="2783"/>
        <end position="2795"/>
    </location>
</feature>
<dbReference type="InterPro" id="IPR001791">
    <property type="entry name" value="Laminin_G"/>
</dbReference>
<gene>
    <name evidence="6" type="ORF">KDK95_25580</name>
</gene>
<evidence type="ECO:0000256" key="3">
    <source>
        <dbReference type="SAM" id="SignalP"/>
    </source>
</evidence>
<feature type="signal peptide" evidence="3">
    <location>
        <begin position="1"/>
        <end position="20"/>
    </location>
</feature>
<feature type="domain" description="Teneurin-like YD-shell" evidence="5">
    <location>
        <begin position="2733"/>
        <end position="2994"/>
    </location>
</feature>
<dbReference type="SUPFAM" id="SSF51294">
    <property type="entry name" value="Hedgehog/intein (Hint) domain"/>
    <property type="match status" value="1"/>
</dbReference>
<dbReference type="Pfam" id="PF25023">
    <property type="entry name" value="TEN_YD-shell"/>
    <property type="match status" value="1"/>
</dbReference>
<dbReference type="InterPro" id="IPR030934">
    <property type="entry name" value="Intein_C"/>
</dbReference>
<name>A0A941EFC9_9ACTN</name>
<evidence type="ECO:0000256" key="2">
    <source>
        <dbReference type="SAM" id="MobiDB-lite"/>
    </source>
</evidence>
<dbReference type="NCBIfam" id="TIGR01643">
    <property type="entry name" value="YD_repeat_2x"/>
    <property type="match status" value="5"/>
</dbReference>